<keyword evidence="11 14" id="KW-0408">Iron</keyword>
<feature type="signal peptide" evidence="16">
    <location>
        <begin position="1"/>
        <end position="28"/>
    </location>
</feature>
<evidence type="ECO:0000256" key="15">
    <source>
        <dbReference type="RuleBase" id="RU000461"/>
    </source>
</evidence>
<evidence type="ECO:0000256" key="4">
    <source>
        <dbReference type="ARBA" id="ARBA00004406"/>
    </source>
</evidence>
<dbReference type="FunFam" id="1.10.630.10:FF:000042">
    <property type="entry name" value="Cytochrome P450"/>
    <property type="match status" value="1"/>
</dbReference>
<keyword evidence="18" id="KW-1185">Reference proteome</keyword>
<dbReference type="CDD" id="cd11056">
    <property type="entry name" value="CYP6-like"/>
    <property type="match status" value="1"/>
</dbReference>
<dbReference type="InterPro" id="IPR050476">
    <property type="entry name" value="Insect_CytP450_Detox"/>
</dbReference>
<evidence type="ECO:0000313" key="17">
    <source>
        <dbReference type="EMBL" id="KAK7869139.1"/>
    </source>
</evidence>
<dbReference type="InterPro" id="IPR036396">
    <property type="entry name" value="Cyt_P450_sf"/>
</dbReference>
<evidence type="ECO:0000256" key="10">
    <source>
        <dbReference type="ARBA" id="ARBA00023002"/>
    </source>
</evidence>
<dbReference type="PANTHER" id="PTHR24292:SF54">
    <property type="entry name" value="CYP9F3-RELATED"/>
    <property type="match status" value="1"/>
</dbReference>
<dbReference type="Proteomes" id="UP001378592">
    <property type="component" value="Unassembled WGS sequence"/>
</dbReference>
<evidence type="ECO:0000256" key="2">
    <source>
        <dbReference type="ARBA" id="ARBA00003690"/>
    </source>
</evidence>
<evidence type="ECO:0000256" key="13">
    <source>
        <dbReference type="ARBA" id="ARBA00023136"/>
    </source>
</evidence>
<protein>
    <recommendedName>
        <fullName evidence="19">Cytochrome P450</fullName>
    </recommendedName>
</protein>
<evidence type="ECO:0000256" key="8">
    <source>
        <dbReference type="ARBA" id="ARBA00022824"/>
    </source>
</evidence>
<dbReference type="Pfam" id="PF00067">
    <property type="entry name" value="p450"/>
    <property type="match status" value="1"/>
</dbReference>
<feature type="binding site" description="axial binding residue" evidence="14">
    <location>
        <position position="441"/>
    </location>
    <ligand>
        <name>heme</name>
        <dbReference type="ChEBI" id="CHEBI:30413"/>
    </ligand>
    <ligandPart>
        <name>Fe</name>
        <dbReference type="ChEBI" id="CHEBI:18248"/>
    </ligandPart>
</feature>
<reference evidence="17 18" key="1">
    <citation type="submission" date="2024-03" db="EMBL/GenBank/DDBJ databases">
        <title>The genome assembly and annotation of the cricket Gryllus longicercus Weissman &amp; Gray.</title>
        <authorList>
            <person name="Szrajer S."/>
            <person name="Gray D."/>
            <person name="Ylla G."/>
        </authorList>
    </citation>
    <scope>NUCLEOTIDE SEQUENCE [LARGE SCALE GENOMIC DNA]</scope>
    <source>
        <strain evidence="17">DAG 2021-001</strain>
        <tissue evidence="17">Whole body minus gut</tissue>
    </source>
</reference>
<comment type="function">
    <text evidence="2">May be involved in the metabolism of insect hormones and in the breakdown of synthetic insecticides.</text>
</comment>
<dbReference type="Gene3D" id="1.10.630.10">
    <property type="entry name" value="Cytochrome P450"/>
    <property type="match status" value="1"/>
</dbReference>
<evidence type="ECO:0000256" key="12">
    <source>
        <dbReference type="ARBA" id="ARBA00023033"/>
    </source>
</evidence>
<keyword evidence="12 15" id="KW-0503">Monooxygenase</keyword>
<accession>A0AAN9W3V0</accession>
<comment type="similarity">
    <text evidence="5 15">Belongs to the cytochrome P450 family.</text>
</comment>
<dbReference type="GO" id="GO:0005506">
    <property type="term" value="F:iron ion binding"/>
    <property type="evidence" value="ECO:0007669"/>
    <property type="project" value="InterPro"/>
</dbReference>
<dbReference type="GO" id="GO:0016705">
    <property type="term" value="F:oxidoreductase activity, acting on paired donors, with incorporation or reduction of molecular oxygen"/>
    <property type="evidence" value="ECO:0007669"/>
    <property type="project" value="InterPro"/>
</dbReference>
<dbReference type="PROSITE" id="PS00086">
    <property type="entry name" value="CYTOCHROME_P450"/>
    <property type="match status" value="1"/>
</dbReference>
<dbReference type="PANTHER" id="PTHR24292">
    <property type="entry name" value="CYTOCHROME P450"/>
    <property type="match status" value="1"/>
</dbReference>
<proteinExistence type="inferred from homology"/>
<comment type="caution">
    <text evidence="17">The sequence shown here is derived from an EMBL/GenBank/DDBJ whole genome shotgun (WGS) entry which is preliminary data.</text>
</comment>
<keyword evidence="6 14" id="KW-0349">Heme</keyword>
<sequence>MMLALALATGAVALLALLLLRGRGGVWAKLHVPWEPGLPLVGNYGRVLLQTAAIQNIYRDIYRKHPDKPFVGIYKFRKPALLVRDPDLAKNILTRDFSSFHDNALDVDSKLDPLLALNPFFLRGEQWKRTRAQLVPAFSSGRLRQLLQPIHDVTRELISYVRAESPAALPDGLDVKELAAKFTTEVVSSVAFGVRANSFRDPDAEIRRMGRRIMQADAWNNFLFTISFFLPTLRGLLRVSFMPKEVDRFFRKLVGEAVRHREETGVERNDFLQLLLGLKQKAQEQGDEYGNEEITAHAITFFSDGFETSSVALSFLLHDLAGSAAAQRRLREELGRLPADDHEAVLRMPFLDACLMESLRLHPPAGFLEKRCTSAYALALPGGGTAQLPAGVDVVLPVLAWHSDPALFPDPHAFRPERFLEEGGAGPRGAFVPFGDGPRQCIGMRFAQMQVKMGAAALVRAFELRRTPRSPADPVQQDPKNFLAAALGGLWLHFEPVDAAAA</sequence>
<evidence type="ECO:0000256" key="5">
    <source>
        <dbReference type="ARBA" id="ARBA00010617"/>
    </source>
</evidence>
<evidence type="ECO:0000256" key="6">
    <source>
        <dbReference type="ARBA" id="ARBA00022617"/>
    </source>
</evidence>
<dbReference type="AlphaFoldDB" id="A0AAN9W3V0"/>
<organism evidence="17 18">
    <name type="scientific">Gryllus longicercus</name>
    <dbReference type="NCBI Taxonomy" id="2509291"/>
    <lineage>
        <taxon>Eukaryota</taxon>
        <taxon>Metazoa</taxon>
        <taxon>Ecdysozoa</taxon>
        <taxon>Arthropoda</taxon>
        <taxon>Hexapoda</taxon>
        <taxon>Insecta</taxon>
        <taxon>Pterygota</taxon>
        <taxon>Neoptera</taxon>
        <taxon>Polyneoptera</taxon>
        <taxon>Orthoptera</taxon>
        <taxon>Ensifera</taxon>
        <taxon>Gryllidea</taxon>
        <taxon>Grylloidea</taxon>
        <taxon>Gryllidae</taxon>
        <taxon>Gryllinae</taxon>
        <taxon>Gryllus</taxon>
    </lineage>
</organism>
<keyword evidence="13" id="KW-0472">Membrane</keyword>
<dbReference type="InterPro" id="IPR001128">
    <property type="entry name" value="Cyt_P450"/>
</dbReference>
<evidence type="ECO:0000256" key="9">
    <source>
        <dbReference type="ARBA" id="ARBA00022848"/>
    </source>
</evidence>
<comment type="subcellular location">
    <subcellularLocation>
        <location evidence="4">Endoplasmic reticulum membrane</location>
        <topology evidence="4">Peripheral membrane protein</topology>
    </subcellularLocation>
    <subcellularLocation>
        <location evidence="3">Microsome membrane</location>
        <topology evidence="3">Peripheral membrane protein</topology>
    </subcellularLocation>
</comment>
<evidence type="ECO:0000256" key="7">
    <source>
        <dbReference type="ARBA" id="ARBA00022723"/>
    </source>
</evidence>
<gene>
    <name evidence="17" type="ORF">R5R35_006602</name>
</gene>
<name>A0AAN9W3V0_9ORTH</name>
<keyword evidence="7 14" id="KW-0479">Metal-binding</keyword>
<evidence type="ECO:0000256" key="3">
    <source>
        <dbReference type="ARBA" id="ARBA00004174"/>
    </source>
</evidence>
<comment type="cofactor">
    <cofactor evidence="1 14">
        <name>heme</name>
        <dbReference type="ChEBI" id="CHEBI:30413"/>
    </cofactor>
</comment>
<dbReference type="EMBL" id="JAZDUA010000079">
    <property type="protein sequence ID" value="KAK7869139.1"/>
    <property type="molecule type" value="Genomic_DNA"/>
</dbReference>
<feature type="chain" id="PRO_5042961022" description="Cytochrome P450" evidence="16">
    <location>
        <begin position="29"/>
        <end position="502"/>
    </location>
</feature>
<dbReference type="GO" id="GO:0004497">
    <property type="term" value="F:monooxygenase activity"/>
    <property type="evidence" value="ECO:0007669"/>
    <property type="project" value="UniProtKB-KW"/>
</dbReference>
<evidence type="ECO:0008006" key="19">
    <source>
        <dbReference type="Google" id="ProtNLM"/>
    </source>
</evidence>
<evidence type="ECO:0000256" key="14">
    <source>
        <dbReference type="PIRSR" id="PIRSR602403-1"/>
    </source>
</evidence>
<dbReference type="InterPro" id="IPR017972">
    <property type="entry name" value="Cyt_P450_CS"/>
</dbReference>
<dbReference type="PRINTS" id="PR00385">
    <property type="entry name" value="P450"/>
</dbReference>
<dbReference type="GO" id="GO:0020037">
    <property type="term" value="F:heme binding"/>
    <property type="evidence" value="ECO:0007669"/>
    <property type="project" value="InterPro"/>
</dbReference>
<dbReference type="SUPFAM" id="SSF48264">
    <property type="entry name" value="Cytochrome P450"/>
    <property type="match status" value="1"/>
</dbReference>
<evidence type="ECO:0000313" key="18">
    <source>
        <dbReference type="Proteomes" id="UP001378592"/>
    </source>
</evidence>
<keyword evidence="10 15" id="KW-0560">Oxidoreductase</keyword>
<keyword evidence="16" id="KW-0732">Signal</keyword>
<dbReference type="PRINTS" id="PR00465">
    <property type="entry name" value="EP450IV"/>
</dbReference>
<dbReference type="GO" id="GO:0005789">
    <property type="term" value="C:endoplasmic reticulum membrane"/>
    <property type="evidence" value="ECO:0007669"/>
    <property type="project" value="UniProtKB-SubCell"/>
</dbReference>
<evidence type="ECO:0000256" key="16">
    <source>
        <dbReference type="SAM" id="SignalP"/>
    </source>
</evidence>
<keyword evidence="8" id="KW-0256">Endoplasmic reticulum</keyword>
<evidence type="ECO:0000256" key="11">
    <source>
        <dbReference type="ARBA" id="ARBA00023004"/>
    </source>
</evidence>
<dbReference type="InterPro" id="IPR002403">
    <property type="entry name" value="Cyt_P450_E_grp-IV"/>
</dbReference>
<evidence type="ECO:0000256" key="1">
    <source>
        <dbReference type="ARBA" id="ARBA00001971"/>
    </source>
</evidence>
<keyword evidence="9" id="KW-0492">Microsome</keyword>